<dbReference type="Pfam" id="PF22352">
    <property type="entry name" value="K319L-like_PKD"/>
    <property type="match status" value="3"/>
</dbReference>
<dbReference type="FunFam" id="2.60.40.10:FF:000257">
    <property type="entry name" value="Dyslexia-associated protein KIAA0319-like"/>
    <property type="match status" value="1"/>
</dbReference>
<feature type="transmembrane region" description="Helical" evidence="7">
    <location>
        <begin position="943"/>
        <end position="970"/>
    </location>
</feature>
<feature type="compositionally biased region" description="Basic residues" evidence="6">
    <location>
        <begin position="247"/>
        <end position="257"/>
    </location>
</feature>
<feature type="chain" id="PRO_5019857703" description="PKD/Chitinase domain-containing protein" evidence="8">
    <location>
        <begin position="24"/>
        <end position="1044"/>
    </location>
</feature>
<reference evidence="10 11" key="1">
    <citation type="submission" date="2019-01" db="EMBL/GenBank/DDBJ databases">
        <authorList>
            <person name="Alioto T."/>
            <person name="Alioto T."/>
        </authorList>
    </citation>
    <scope>NUCLEOTIDE SEQUENCE [LARGE SCALE GENOMIC DNA]</scope>
</reference>
<protein>
    <recommendedName>
        <fullName evidence="9">PKD/Chitinase domain-containing protein</fullName>
    </recommendedName>
</protein>
<gene>
    <name evidence="10" type="ORF">LYPA_23C005687</name>
</gene>
<dbReference type="InterPro" id="IPR035986">
    <property type="entry name" value="PKD_dom_sf"/>
</dbReference>
<feature type="domain" description="PKD/Chitinase" evidence="9">
    <location>
        <begin position="709"/>
        <end position="807"/>
    </location>
</feature>
<keyword evidence="4 7" id="KW-0472">Membrane</keyword>
<keyword evidence="3 7" id="KW-1133">Transmembrane helix</keyword>
<keyword evidence="11" id="KW-1185">Reference proteome</keyword>
<keyword evidence="8" id="KW-0732">Signal</keyword>
<feature type="compositionally biased region" description="Polar residues" evidence="6">
    <location>
        <begin position="63"/>
        <end position="85"/>
    </location>
</feature>
<dbReference type="InterPro" id="IPR022409">
    <property type="entry name" value="PKD/Chitinase_dom"/>
</dbReference>
<dbReference type="SMART" id="SM00089">
    <property type="entry name" value="PKD"/>
    <property type="match status" value="2"/>
</dbReference>
<feature type="region of interest" description="Disordered" evidence="6">
    <location>
        <begin position="172"/>
        <end position="200"/>
    </location>
</feature>
<evidence type="ECO:0000256" key="2">
    <source>
        <dbReference type="ARBA" id="ARBA00022692"/>
    </source>
</evidence>
<sequence length="1044" mass="113254">MTPPTSVLSPLLFLVTVAGGARGQCADGRKHAKAVLCPTRKISRCARGHVPNSSECREPLSFRQPSSDTTSKPVPPNNVQSPSAVTVSWPREVLCAPPTFPSVESGPGKGLTQQDPNKRGLQLPAAAPDVDCGDRAEDRGFQSPGGLCPHCWQFPHVERVISDKRGTLEKAREIGSSGRGGQSPEPGGTYAGPSGKPGHDLAVREFEPRVGLWADGSEPGACFRFCVSLSLCPSPVHALSLSVAKINKRSKKKKKKEGRLLEVLMPSRDPPPARPELSPASTEKRPVLAPPWSAEHSSPSLPTSVVPGECTISNQLLVKQLVSTGDNLITLPENEAELKAFVVPAPPAETTYSYEWSLLSHPVDYRDEINERHMQMLSLSQISNWRLLSAGLDAFKVAVSGENAFGEGYVSVTVRPARRVNLPPTAVISPQMQALTLPLTSAFIDGSHGTDDMRIVSYRWEGINGPFREETPAKSPVLVCLTLFPETILSGMIVTDSEGATDSTTAVLMVSGAVDHPPVANAGPNQTITLPQNSISLNGNWSSDDHHIVLCEWSLGPGSESKEVAMQGIETPYLHLSEMQEGNYTLQLMVRDSSRQQSTAVVTVTVQPEINRPPVAMAGPDKELVFPVGSTTLDGSRSRDDQGIALYHREPVRGQAAVKMGNSDKAVATVSGLPVGMHRFRLMVTGQWGLSSASILTVAVRKENNSPPRAQAGGRHVLVLPNNRITLDGSRDCVPPVDPGRPEPSWGERSAGCPRPMCHFDAIGASDRTAAVRLTNLVEGVYTFHLQVADSQGTADTDTATGEVRPDPRKSGLVKLVLQVCVGQLTGQQKDMLVRQLAADVQVQKIQAHSGLSTATVFSVQTGPPSVVLEAADVVRGLHRQLPEEKEDFLLFTVLRVDTADCLLESSGHGHCDPVTKLCVCSPLWVENPMECYLQDRESNCEWSIVSVTSVVLTLLTLTGGLSWLCIFCCKRRERTEIRKNTRCATLDNMDDQDRTELRRKYGKLRMERPFPPRCVFKHRSTEHNSSLMVSESEFDSDRDTVFS</sequence>
<dbReference type="PANTHER" id="PTHR46182">
    <property type="entry name" value="FI19480P1"/>
    <property type="match status" value="1"/>
</dbReference>
<dbReference type="Pfam" id="PF23620">
    <property type="entry name" value="KIAA0319"/>
    <property type="match status" value="1"/>
</dbReference>
<dbReference type="GO" id="GO:0031410">
    <property type="term" value="C:cytoplasmic vesicle"/>
    <property type="evidence" value="ECO:0007669"/>
    <property type="project" value="TreeGrafter"/>
</dbReference>
<feature type="region of interest" description="Disordered" evidence="6">
    <location>
        <begin position="247"/>
        <end position="300"/>
    </location>
</feature>
<evidence type="ECO:0000256" key="3">
    <source>
        <dbReference type="ARBA" id="ARBA00022989"/>
    </source>
</evidence>
<evidence type="ECO:0000313" key="10">
    <source>
        <dbReference type="EMBL" id="VFV24322.1"/>
    </source>
</evidence>
<evidence type="ECO:0000313" key="11">
    <source>
        <dbReference type="Proteomes" id="UP000386466"/>
    </source>
</evidence>
<dbReference type="Gene3D" id="2.60.40.10">
    <property type="entry name" value="Immunoglobulins"/>
    <property type="match status" value="5"/>
</dbReference>
<evidence type="ECO:0000256" key="1">
    <source>
        <dbReference type="ARBA" id="ARBA00004370"/>
    </source>
</evidence>
<organism evidence="10 11">
    <name type="scientific">Lynx pardinus</name>
    <name type="common">Iberian lynx</name>
    <name type="synonym">Felis pardina</name>
    <dbReference type="NCBI Taxonomy" id="191816"/>
    <lineage>
        <taxon>Eukaryota</taxon>
        <taxon>Metazoa</taxon>
        <taxon>Chordata</taxon>
        <taxon>Craniata</taxon>
        <taxon>Vertebrata</taxon>
        <taxon>Euteleostomi</taxon>
        <taxon>Mammalia</taxon>
        <taxon>Eutheria</taxon>
        <taxon>Laurasiatheria</taxon>
        <taxon>Carnivora</taxon>
        <taxon>Feliformia</taxon>
        <taxon>Felidae</taxon>
        <taxon>Felinae</taxon>
        <taxon>Lynx</taxon>
    </lineage>
</organism>
<dbReference type="EMBL" id="CAAGRJ010006349">
    <property type="protein sequence ID" value="VFV24322.1"/>
    <property type="molecule type" value="Genomic_DNA"/>
</dbReference>
<dbReference type="CDD" id="cd00146">
    <property type="entry name" value="PKD"/>
    <property type="match status" value="1"/>
</dbReference>
<dbReference type="FunFam" id="2.60.40.10:FF:000061">
    <property type="entry name" value="Dyslexia-associated protein KIAA0319 homolog"/>
    <property type="match status" value="1"/>
</dbReference>
<feature type="signal peptide" evidence="8">
    <location>
        <begin position="1"/>
        <end position="23"/>
    </location>
</feature>
<accession>A0A485N2G8</accession>
<dbReference type="PANTHER" id="PTHR46182:SF1">
    <property type="entry name" value="DYSLEXIA-ASSOCIATED PROTEIN KIAA0319"/>
    <property type="match status" value="1"/>
</dbReference>
<dbReference type="InterPro" id="IPR013783">
    <property type="entry name" value="Ig-like_fold"/>
</dbReference>
<dbReference type="GO" id="GO:0001764">
    <property type="term" value="P:neuron migration"/>
    <property type="evidence" value="ECO:0007669"/>
    <property type="project" value="TreeGrafter"/>
</dbReference>
<evidence type="ECO:0000256" key="7">
    <source>
        <dbReference type="SAM" id="Phobius"/>
    </source>
</evidence>
<evidence type="ECO:0000256" key="5">
    <source>
        <dbReference type="ARBA" id="ARBA00023180"/>
    </source>
</evidence>
<dbReference type="InterPro" id="IPR056502">
    <property type="entry name" value="KIAA0319-like_C"/>
</dbReference>
<feature type="region of interest" description="Disordered" evidence="6">
    <location>
        <begin position="98"/>
        <end position="132"/>
    </location>
</feature>
<evidence type="ECO:0000256" key="8">
    <source>
        <dbReference type="SAM" id="SignalP"/>
    </source>
</evidence>
<proteinExistence type="predicted"/>
<dbReference type="GO" id="GO:0005886">
    <property type="term" value="C:plasma membrane"/>
    <property type="evidence" value="ECO:0007669"/>
    <property type="project" value="TreeGrafter"/>
</dbReference>
<comment type="subcellular location">
    <subcellularLocation>
        <location evidence="1">Membrane</location>
    </subcellularLocation>
</comment>
<name>A0A485N2G8_LYNPA</name>
<keyword evidence="2 7" id="KW-0812">Transmembrane</keyword>
<evidence type="ECO:0000256" key="6">
    <source>
        <dbReference type="SAM" id="MobiDB-lite"/>
    </source>
</evidence>
<keyword evidence="5" id="KW-0325">Glycoprotein</keyword>
<feature type="region of interest" description="Disordered" evidence="6">
    <location>
        <begin position="730"/>
        <end position="751"/>
    </location>
</feature>
<feature type="domain" description="PKD/Chitinase" evidence="9">
    <location>
        <begin position="519"/>
        <end position="609"/>
    </location>
</feature>
<feature type="region of interest" description="Disordered" evidence="6">
    <location>
        <begin position="48"/>
        <end position="85"/>
    </location>
</feature>
<dbReference type="AlphaFoldDB" id="A0A485N2G8"/>
<evidence type="ECO:0000259" key="9">
    <source>
        <dbReference type="SMART" id="SM00089"/>
    </source>
</evidence>
<dbReference type="SUPFAM" id="SSF49299">
    <property type="entry name" value="PKD domain"/>
    <property type="match status" value="1"/>
</dbReference>
<dbReference type="InterPro" id="IPR029865">
    <property type="entry name" value="KIAA0319-like"/>
</dbReference>
<dbReference type="Proteomes" id="UP000386466">
    <property type="component" value="Unassembled WGS sequence"/>
</dbReference>
<evidence type="ECO:0000256" key="4">
    <source>
        <dbReference type="ARBA" id="ARBA00023136"/>
    </source>
</evidence>